<proteinExistence type="predicted"/>
<feature type="region of interest" description="Disordered" evidence="1">
    <location>
        <begin position="39"/>
        <end position="113"/>
    </location>
</feature>
<evidence type="ECO:0000313" key="3">
    <source>
        <dbReference type="Proteomes" id="UP000799324"/>
    </source>
</evidence>
<dbReference type="Proteomes" id="UP000799324">
    <property type="component" value="Unassembled WGS sequence"/>
</dbReference>
<keyword evidence="3" id="KW-1185">Reference proteome</keyword>
<name>A0A6A6SWB6_9PLEO</name>
<sequence length="113" mass="12430">MHSPTLEPSHTTLTNSPESCAASHHYTVMLSAPYRVPTTPFQLPNESTSNLTQPNAIPPPTSPSHASLLRSGLKFQTQQSNLKHTHTHTILPKKTHNPKSGPPRYRFASSITK</sequence>
<feature type="compositionally biased region" description="Polar residues" evidence="1">
    <location>
        <begin position="39"/>
        <end position="55"/>
    </location>
</feature>
<evidence type="ECO:0000256" key="1">
    <source>
        <dbReference type="SAM" id="MobiDB-lite"/>
    </source>
</evidence>
<protein>
    <submittedName>
        <fullName evidence="2">Uncharacterized protein</fullName>
    </submittedName>
</protein>
<feature type="compositionally biased region" description="Basic residues" evidence="1">
    <location>
        <begin position="83"/>
        <end position="97"/>
    </location>
</feature>
<evidence type="ECO:0000313" key="2">
    <source>
        <dbReference type="EMBL" id="KAF2650873.1"/>
    </source>
</evidence>
<organism evidence="2 3">
    <name type="scientific">Lophiostoma macrostomum CBS 122681</name>
    <dbReference type="NCBI Taxonomy" id="1314788"/>
    <lineage>
        <taxon>Eukaryota</taxon>
        <taxon>Fungi</taxon>
        <taxon>Dikarya</taxon>
        <taxon>Ascomycota</taxon>
        <taxon>Pezizomycotina</taxon>
        <taxon>Dothideomycetes</taxon>
        <taxon>Pleosporomycetidae</taxon>
        <taxon>Pleosporales</taxon>
        <taxon>Lophiostomataceae</taxon>
        <taxon>Lophiostoma</taxon>
    </lineage>
</organism>
<gene>
    <name evidence="2" type="ORF">K491DRAFT_696897</name>
</gene>
<reference evidence="2" key="1">
    <citation type="journal article" date="2020" name="Stud. Mycol.">
        <title>101 Dothideomycetes genomes: a test case for predicting lifestyles and emergence of pathogens.</title>
        <authorList>
            <person name="Haridas S."/>
            <person name="Albert R."/>
            <person name="Binder M."/>
            <person name="Bloem J."/>
            <person name="Labutti K."/>
            <person name="Salamov A."/>
            <person name="Andreopoulos B."/>
            <person name="Baker S."/>
            <person name="Barry K."/>
            <person name="Bills G."/>
            <person name="Bluhm B."/>
            <person name="Cannon C."/>
            <person name="Castanera R."/>
            <person name="Culley D."/>
            <person name="Daum C."/>
            <person name="Ezra D."/>
            <person name="Gonzalez J."/>
            <person name="Henrissat B."/>
            <person name="Kuo A."/>
            <person name="Liang C."/>
            <person name="Lipzen A."/>
            <person name="Lutzoni F."/>
            <person name="Magnuson J."/>
            <person name="Mondo S."/>
            <person name="Nolan M."/>
            <person name="Ohm R."/>
            <person name="Pangilinan J."/>
            <person name="Park H.-J."/>
            <person name="Ramirez L."/>
            <person name="Alfaro M."/>
            <person name="Sun H."/>
            <person name="Tritt A."/>
            <person name="Yoshinaga Y."/>
            <person name="Zwiers L.-H."/>
            <person name="Turgeon B."/>
            <person name="Goodwin S."/>
            <person name="Spatafora J."/>
            <person name="Crous P."/>
            <person name="Grigoriev I."/>
        </authorList>
    </citation>
    <scope>NUCLEOTIDE SEQUENCE</scope>
    <source>
        <strain evidence="2">CBS 122681</strain>
    </source>
</reference>
<accession>A0A6A6SWB6</accession>
<dbReference type="EMBL" id="MU004441">
    <property type="protein sequence ID" value="KAF2650873.1"/>
    <property type="molecule type" value="Genomic_DNA"/>
</dbReference>
<dbReference type="AlphaFoldDB" id="A0A6A6SWB6"/>